<evidence type="ECO:0000313" key="3">
    <source>
        <dbReference type="Proteomes" id="UP000248925"/>
    </source>
</evidence>
<keyword evidence="3" id="KW-1185">Reference proteome</keyword>
<evidence type="ECO:0000256" key="1">
    <source>
        <dbReference type="SAM" id="MobiDB-lite"/>
    </source>
</evidence>
<organism evidence="2 3">
    <name type="scientific">Rhizobium tubonense</name>
    <dbReference type="NCBI Taxonomy" id="484088"/>
    <lineage>
        <taxon>Bacteria</taxon>
        <taxon>Pseudomonadati</taxon>
        <taxon>Pseudomonadota</taxon>
        <taxon>Alphaproteobacteria</taxon>
        <taxon>Hyphomicrobiales</taxon>
        <taxon>Rhizobiaceae</taxon>
        <taxon>Rhizobium/Agrobacterium group</taxon>
        <taxon>Rhizobium</taxon>
    </lineage>
</organism>
<dbReference type="Proteomes" id="UP000248925">
    <property type="component" value="Unassembled WGS sequence"/>
</dbReference>
<dbReference type="EMBL" id="PCDP01000065">
    <property type="protein sequence ID" value="PZM08814.1"/>
    <property type="molecule type" value="Genomic_DNA"/>
</dbReference>
<reference evidence="2 3" key="1">
    <citation type="journal article" date="2018" name="Sci. Rep.">
        <title>Rhizobium tumorigenes sp. nov., a novel plant tumorigenic bacterium isolated from cane gall tumors on thornless blackberry.</title>
        <authorList>
            <person name="Kuzmanovi N."/>
            <person name="Smalla K."/>
            <person name="Gronow S."/>
            <person name="PuBawska J."/>
        </authorList>
    </citation>
    <scope>NUCLEOTIDE SEQUENCE [LARGE SCALE GENOMIC DNA]</scope>
    <source>
        <strain evidence="2 3">CCBAU 85046</strain>
    </source>
</reference>
<comment type="caution">
    <text evidence="2">The sequence shown here is derived from an EMBL/GenBank/DDBJ whole genome shotgun (WGS) entry which is preliminary data.</text>
</comment>
<accession>A0A2W4CTT4</accession>
<dbReference type="AlphaFoldDB" id="A0A2W4CTT4"/>
<evidence type="ECO:0000313" key="2">
    <source>
        <dbReference type="EMBL" id="PZM08814.1"/>
    </source>
</evidence>
<gene>
    <name evidence="2" type="ORF">CPY51_28000</name>
</gene>
<feature type="region of interest" description="Disordered" evidence="1">
    <location>
        <begin position="1"/>
        <end position="35"/>
    </location>
</feature>
<sequence>MLPVDGNDLSALPAIPPSRAAPLQSDDPNQGEATDKNFTVIDGKVGASGTAVLIRNVTYFGHSKFTEPAPSTDLREFSVDLPATCNRRYLARILPEGFCFDHSCIAYAEKGELLYADVLCN</sequence>
<protein>
    <submittedName>
        <fullName evidence="2">Uncharacterized protein</fullName>
    </submittedName>
</protein>
<name>A0A2W4CTT4_9HYPH</name>
<proteinExistence type="predicted"/>